<dbReference type="EMBL" id="JAYMYQ010000011">
    <property type="protein sequence ID" value="KAK7306136.1"/>
    <property type="molecule type" value="Genomic_DNA"/>
</dbReference>
<proteinExistence type="predicted"/>
<organism evidence="1 2">
    <name type="scientific">Canavalia gladiata</name>
    <name type="common">Sword bean</name>
    <name type="synonym">Dolichos gladiatus</name>
    <dbReference type="NCBI Taxonomy" id="3824"/>
    <lineage>
        <taxon>Eukaryota</taxon>
        <taxon>Viridiplantae</taxon>
        <taxon>Streptophyta</taxon>
        <taxon>Embryophyta</taxon>
        <taxon>Tracheophyta</taxon>
        <taxon>Spermatophyta</taxon>
        <taxon>Magnoliopsida</taxon>
        <taxon>eudicotyledons</taxon>
        <taxon>Gunneridae</taxon>
        <taxon>Pentapetalae</taxon>
        <taxon>rosids</taxon>
        <taxon>fabids</taxon>
        <taxon>Fabales</taxon>
        <taxon>Fabaceae</taxon>
        <taxon>Papilionoideae</taxon>
        <taxon>50 kb inversion clade</taxon>
        <taxon>NPAAA clade</taxon>
        <taxon>indigoferoid/millettioid clade</taxon>
        <taxon>Phaseoleae</taxon>
        <taxon>Canavalia</taxon>
    </lineage>
</organism>
<accession>A0AAN9JXV2</accession>
<name>A0AAN9JXV2_CANGL</name>
<sequence>MKKMQQLDVFLNIENDGKRWNNLNCVSRRVVTSYDKERHNHGQQDFLHLSATPTNFNKMRLSVPVVSLQCAPHADPM</sequence>
<evidence type="ECO:0000313" key="2">
    <source>
        <dbReference type="Proteomes" id="UP001367508"/>
    </source>
</evidence>
<dbReference type="AlphaFoldDB" id="A0AAN9JXV2"/>
<comment type="caution">
    <text evidence="1">The sequence shown here is derived from an EMBL/GenBank/DDBJ whole genome shotgun (WGS) entry which is preliminary data.</text>
</comment>
<dbReference type="Proteomes" id="UP001367508">
    <property type="component" value="Unassembled WGS sequence"/>
</dbReference>
<reference evidence="1 2" key="1">
    <citation type="submission" date="2024-01" db="EMBL/GenBank/DDBJ databases">
        <title>The genomes of 5 underutilized Papilionoideae crops provide insights into root nodulation and disease resistanc.</title>
        <authorList>
            <person name="Jiang F."/>
        </authorList>
    </citation>
    <scope>NUCLEOTIDE SEQUENCE [LARGE SCALE GENOMIC DNA]</scope>
    <source>
        <strain evidence="1">LVBAO_FW01</strain>
        <tissue evidence="1">Leaves</tissue>
    </source>
</reference>
<evidence type="ECO:0000313" key="1">
    <source>
        <dbReference type="EMBL" id="KAK7306136.1"/>
    </source>
</evidence>
<protein>
    <submittedName>
        <fullName evidence="1">Uncharacterized protein</fullName>
    </submittedName>
</protein>
<gene>
    <name evidence="1" type="ORF">VNO77_44057</name>
</gene>
<keyword evidence="2" id="KW-1185">Reference proteome</keyword>